<dbReference type="STRING" id="1027249.SAMN05216179_3709"/>
<name>A0A1M7QX08_9BACI</name>
<protein>
    <submittedName>
        <fullName evidence="2">Uncharacterized protein</fullName>
    </submittedName>
</protein>
<keyword evidence="3" id="KW-1185">Reference proteome</keyword>
<dbReference type="AlphaFoldDB" id="A0A1M7QX08"/>
<dbReference type="SUPFAM" id="SSF56399">
    <property type="entry name" value="ADP-ribosylation"/>
    <property type="match status" value="1"/>
</dbReference>
<keyword evidence="1" id="KW-0175">Coiled coil</keyword>
<organism evidence="2 3">
    <name type="scientific">Gracilibacillus kekensis</name>
    <dbReference type="NCBI Taxonomy" id="1027249"/>
    <lineage>
        <taxon>Bacteria</taxon>
        <taxon>Bacillati</taxon>
        <taxon>Bacillota</taxon>
        <taxon>Bacilli</taxon>
        <taxon>Bacillales</taxon>
        <taxon>Bacillaceae</taxon>
        <taxon>Gracilibacillus</taxon>
    </lineage>
</organism>
<evidence type="ECO:0000256" key="1">
    <source>
        <dbReference type="SAM" id="Coils"/>
    </source>
</evidence>
<gene>
    <name evidence="2" type="ORF">SAMN05216179_3709</name>
</gene>
<accession>A0A1M7QX08</accession>
<proteinExistence type="predicted"/>
<dbReference type="EMBL" id="FRCZ01000011">
    <property type="protein sequence ID" value="SHN36592.1"/>
    <property type="molecule type" value="Genomic_DNA"/>
</dbReference>
<evidence type="ECO:0000313" key="3">
    <source>
        <dbReference type="Proteomes" id="UP000184184"/>
    </source>
</evidence>
<sequence length="81" mass="9461">MNMTLEQIKEKKWLLKLEEIDKNTTLAQADQITKKMSDLKEEIKEIHAMFEKMETQDQITVLKNIKPQTVALIQALILFSS</sequence>
<dbReference type="Proteomes" id="UP000184184">
    <property type="component" value="Unassembled WGS sequence"/>
</dbReference>
<evidence type="ECO:0000313" key="2">
    <source>
        <dbReference type="EMBL" id="SHN36592.1"/>
    </source>
</evidence>
<reference evidence="2 3" key="1">
    <citation type="submission" date="2016-11" db="EMBL/GenBank/DDBJ databases">
        <authorList>
            <person name="Jaros S."/>
            <person name="Januszkiewicz K."/>
            <person name="Wedrychowicz H."/>
        </authorList>
    </citation>
    <scope>NUCLEOTIDE SEQUENCE [LARGE SCALE GENOMIC DNA]</scope>
    <source>
        <strain evidence="2 3">CGMCC 1.10681</strain>
    </source>
</reference>
<feature type="coiled-coil region" evidence="1">
    <location>
        <begin position="22"/>
        <end position="56"/>
    </location>
</feature>